<dbReference type="RefSeq" id="WP_084068421.1">
    <property type="nucleotide sequence ID" value="NZ_FWXY01000008.1"/>
</dbReference>
<evidence type="ECO:0000313" key="2">
    <source>
        <dbReference type="Proteomes" id="UP000192418"/>
    </source>
</evidence>
<proteinExistence type="predicted"/>
<gene>
    <name evidence="1" type="ORF">SAMN02746065_10820</name>
</gene>
<accession>A0A1W2BDV6</accession>
<evidence type="ECO:0000313" key="1">
    <source>
        <dbReference type="EMBL" id="SMC71155.1"/>
    </source>
</evidence>
<sequence length="211" mass="24197">MSKEKNKMTSEIKQRKLIYYPIIHSLEDFGQLKEVVQRETIRQSGVASVERKAVVIKQMWRDIEQSLLDMSLSYKKVRLYQDALAVCGKEKEIVTDMMAQGSPNHQLLLKLMEKGATIMGTESPALLLQEYEAIKRQMTPHDNVSESFLSQQLLEQRDRYMAGRIEQTLNSGETGIIFLGILHNLENYLSSDIEIVYPIYRPAGKISSTQI</sequence>
<dbReference type="OrthoDB" id="5763904at2"/>
<reference evidence="1" key="1">
    <citation type="submission" date="2017-04" db="EMBL/GenBank/DDBJ databases">
        <authorList>
            <person name="Afonso C.L."/>
            <person name="Miller P.J."/>
            <person name="Scott M.A."/>
            <person name="Spackman E."/>
            <person name="Goraichik I."/>
            <person name="Dimitrov K.M."/>
            <person name="Suarez D.L."/>
            <person name="Swayne D.E."/>
        </authorList>
    </citation>
    <scope>NUCLEOTIDE SEQUENCE [LARGE SCALE GENOMIC DNA]</scope>
    <source>
        <strain evidence="1">DSM 3385</strain>
    </source>
</reference>
<keyword evidence="2" id="KW-1185">Reference proteome</keyword>
<protein>
    <submittedName>
        <fullName evidence="1">Uncharacterized protein</fullName>
    </submittedName>
</protein>
<dbReference type="EMBL" id="FWXY01000008">
    <property type="protein sequence ID" value="SMC71155.1"/>
    <property type="molecule type" value="Genomic_DNA"/>
</dbReference>
<dbReference type="Proteomes" id="UP000192418">
    <property type="component" value="Unassembled WGS sequence"/>
</dbReference>
<organism evidence="1 2">
    <name type="scientific">Desulfocicer vacuolatum DSM 3385</name>
    <dbReference type="NCBI Taxonomy" id="1121400"/>
    <lineage>
        <taxon>Bacteria</taxon>
        <taxon>Pseudomonadati</taxon>
        <taxon>Thermodesulfobacteriota</taxon>
        <taxon>Desulfobacteria</taxon>
        <taxon>Desulfobacterales</taxon>
        <taxon>Desulfobacteraceae</taxon>
        <taxon>Desulfocicer</taxon>
    </lineage>
</organism>
<name>A0A1W2BDV6_9BACT</name>
<dbReference type="STRING" id="1121400.SAMN02746065_10820"/>
<dbReference type="AlphaFoldDB" id="A0A1W2BDV6"/>